<proteinExistence type="predicted"/>
<keyword evidence="3" id="KW-1185">Reference proteome</keyword>
<dbReference type="NCBIfam" id="TIGR02607">
    <property type="entry name" value="antidote_HigA"/>
    <property type="match status" value="1"/>
</dbReference>
<dbReference type="InterPro" id="IPR010982">
    <property type="entry name" value="Lambda_DNA-bd_dom_sf"/>
</dbReference>
<dbReference type="AlphaFoldDB" id="A0AA37STU1"/>
<dbReference type="Proteomes" id="UP001156666">
    <property type="component" value="Unassembled WGS sequence"/>
</dbReference>
<name>A0AA37STU1_9BACT</name>
<evidence type="ECO:0000259" key="1">
    <source>
        <dbReference type="PROSITE" id="PS50943"/>
    </source>
</evidence>
<feature type="domain" description="HTH cro/C1-type" evidence="1">
    <location>
        <begin position="75"/>
        <end position="129"/>
    </location>
</feature>
<dbReference type="SUPFAM" id="SSF47413">
    <property type="entry name" value="lambda repressor-like DNA-binding domains"/>
    <property type="match status" value="1"/>
</dbReference>
<dbReference type="EMBL" id="BSOH01000027">
    <property type="protein sequence ID" value="GLR19504.1"/>
    <property type="molecule type" value="Genomic_DNA"/>
</dbReference>
<organism evidence="2 3">
    <name type="scientific">Portibacter lacus</name>
    <dbReference type="NCBI Taxonomy" id="1099794"/>
    <lineage>
        <taxon>Bacteria</taxon>
        <taxon>Pseudomonadati</taxon>
        <taxon>Bacteroidota</taxon>
        <taxon>Saprospiria</taxon>
        <taxon>Saprospirales</taxon>
        <taxon>Haliscomenobacteraceae</taxon>
        <taxon>Portibacter</taxon>
    </lineage>
</organism>
<reference evidence="2" key="1">
    <citation type="journal article" date="2014" name="Int. J. Syst. Evol. Microbiol.">
        <title>Complete genome sequence of Corynebacterium casei LMG S-19264T (=DSM 44701T), isolated from a smear-ripened cheese.</title>
        <authorList>
            <consortium name="US DOE Joint Genome Institute (JGI-PGF)"/>
            <person name="Walter F."/>
            <person name="Albersmeier A."/>
            <person name="Kalinowski J."/>
            <person name="Ruckert C."/>
        </authorList>
    </citation>
    <scope>NUCLEOTIDE SEQUENCE</scope>
    <source>
        <strain evidence="2">NBRC 108769</strain>
    </source>
</reference>
<accession>A0AA37STU1</accession>
<evidence type="ECO:0000313" key="2">
    <source>
        <dbReference type="EMBL" id="GLR19504.1"/>
    </source>
</evidence>
<dbReference type="InterPro" id="IPR013430">
    <property type="entry name" value="Toxin_antidote_HigA"/>
</dbReference>
<sequence>MNNDKDILSKLTNGILTEPMDIGTKEYEDFKLLIRSKVAETPKAERVKISLLGLKYQMEDYLRFNSNPIPVGNFIKKFIKLIEIKQIDFANYLEIRPSNLSKILNGERRLSIELALILEKLSNIDAELWLRIQNQNEIHSIQISNPKRMNKYRLKELIK</sequence>
<dbReference type="PROSITE" id="PS50943">
    <property type="entry name" value="HTH_CROC1"/>
    <property type="match status" value="1"/>
</dbReference>
<reference evidence="2" key="2">
    <citation type="submission" date="2023-01" db="EMBL/GenBank/DDBJ databases">
        <title>Draft genome sequence of Portibacter lacus strain NBRC 108769.</title>
        <authorList>
            <person name="Sun Q."/>
            <person name="Mori K."/>
        </authorList>
    </citation>
    <scope>NUCLEOTIDE SEQUENCE</scope>
    <source>
        <strain evidence="2">NBRC 108769</strain>
    </source>
</reference>
<evidence type="ECO:0000313" key="3">
    <source>
        <dbReference type="Proteomes" id="UP001156666"/>
    </source>
</evidence>
<dbReference type="InterPro" id="IPR001387">
    <property type="entry name" value="Cro/C1-type_HTH"/>
</dbReference>
<protein>
    <recommendedName>
        <fullName evidence="1">HTH cro/C1-type domain-containing protein</fullName>
    </recommendedName>
</protein>
<gene>
    <name evidence="2" type="ORF">GCM10007940_41200</name>
</gene>
<dbReference type="Gene3D" id="1.10.260.40">
    <property type="entry name" value="lambda repressor-like DNA-binding domains"/>
    <property type="match status" value="1"/>
</dbReference>
<dbReference type="GO" id="GO:0003677">
    <property type="term" value="F:DNA binding"/>
    <property type="evidence" value="ECO:0007669"/>
    <property type="project" value="InterPro"/>
</dbReference>
<dbReference type="SMART" id="SM00530">
    <property type="entry name" value="HTH_XRE"/>
    <property type="match status" value="1"/>
</dbReference>
<dbReference type="CDD" id="cd00093">
    <property type="entry name" value="HTH_XRE"/>
    <property type="match status" value="1"/>
</dbReference>
<comment type="caution">
    <text evidence="2">The sequence shown here is derived from an EMBL/GenBank/DDBJ whole genome shotgun (WGS) entry which is preliminary data.</text>
</comment>
<dbReference type="Pfam" id="PF01381">
    <property type="entry name" value="HTH_3"/>
    <property type="match status" value="1"/>
</dbReference>
<dbReference type="RefSeq" id="WP_235291798.1">
    <property type="nucleotide sequence ID" value="NZ_BSOH01000027.1"/>
</dbReference>